<dbReference type="Proteomes" id="UP000469011">
    <property type="component" value="Unassembled WGS sequence"/>
</dbReference>
<evidence type="ECO:0000256" key="6">
    <source>
        <dbReference type="PIRSR" id="PIRSR004846-1"/>
    </source>
</evidence>
<comment type="similarity">
    <text evidence="1">Belongs to the bacterial solute-binding protein ModA family.</text>
</comment>
<dbReference type="Pfam" id="PF13531">
    <property type="entry name" value="SBP_bac_11"/>
    <property type="match status" value="1"/>
</dbReference>
<comment type="subunit">
    <text evidence="5">The complex is composed of two ATP-binding proteins (ModC), two transmembrane proteins (ModB) and a solute-binding protein (ModA).</text>
</comment>
<dbReference type="FunFam" id="3.40.190.10:FF:000035">
    <property type="entry name" value="Molybdate ABC transporter substrate-binding protein"/>
    <property type="match status" value="1"/>
</dbReference>
<keyword evidence="9" id="KW-1185">Reference proteome</keyword>
<feature type="chain" id="PRO_5026845076" evidence="7">
    <location>
        <begin position="26"/>
        <end position="251"/>
    </location>
</feature>
<evidence type="ECO:0000256" key="5">
    <source>
        <dbReference type="ARBA" id="ARBA00062515"/>
    </source>
</evidence>
<evidence type="ECO:0000256" key="3">
    <source>
        <dbReference type="ARBA" id="ARBA00022723"/>
    </source>
</evidence>
<feature type="binding site" evidence="6">
    <location>
        <position position="169"/>
    </location>
    <ligand>
        <name>molybdate</name>
        <dbReference type="ChEBI" id="CHEBI:36264"/>
    </ligand>
</feature>
<dbReference type="GO" id="GO:0015689">
    <property type="term" value="P:molybdate ion transport"/>
    <property type="evidence" value="ECO:0007669"/>
    <property type="project" value="InterPro"/>
</dbReference>
<reference evidence="8 9" key="1">
    <citation type="submission" date="2020-01" db="EMBL/GenBank/DDBJ databases">
        <title>Jiella pacifica sp. nov.</title>
        <authorList>
            <person name="Xue Z."/>
            <person name="Zhu S."/>
            <person name="Chen J."/>
            <person name="Yang J."/>
        </authorList>
    </citation>
    <scope>NUCLEOTIDE SEQUENCE [LARGE SCALE GENOMIC DNA]</scope>
    <source>
        <strain evidence="8 9">40Bstr34</strain>
    </source>
</reference>
<dbReference type="GO" id="GO:0046872">
    <property type="term" value="F:metal ion binding"/>
    <property type="evidence" value="ECO:0007669"/>
    <property type="project" value="UniProtKB-KW"/>
</dbReference>
<comment type="caution">
    <text evidence="8">The sequence shown here is derived from an EMBL/GenBank/DDBJ whole genome shotgun (WGS) entry which is preliminary data.</text>
</comment>
<keyword evidence="2 6" id="KW-0500">Molybdenum</keyword>
<protein>
    <submittedName>
        <fullName evidence="8">Molybdate ABC transporter substrate-binding protein</fullName>
    </submittedName>
</protein>
<evidence type="ECO:0000256" key="4">
    <source>
        <dbReference type="ARBA" id="ARBA00022729"/>
    </source>
</evidence>
<feature type="binding site" evidence="6">
    <location>
        <position position="62"/>
    </location>
    <ligand>
        <name>molybdate</name>
        <dbReference type="ChEBI" id="CHEBI:36264"/>
    </ligand>
</feature>
<feature type="signal peptide" evidence="7">
    <location>
        <begin position="1"/>
        <end position="25"/>
    </location>
</feature>
<dbReference type="InterPro" id="IPR005950">
    <property type="entry name" value="ModA"/>
</dbReference>
<evidence type="ECO:0000256" key="7">
    <source>
        <dbReference type="SAM" id="SignalP"/>
    </source>
</evidence>
<organism evidence="8 9">
    <name type="scientific">Jiella pacifica</name>
    <dbReference type="NCBI Taxonomy" id="2696469"/>
    <lineage>
        <taxon>Bacteria</taxon>
        <taxon>Pseudomonadati</taxon>
        <taxon>Pseudomonadota</taxon>
        <taxon>Alphaproteobacteria</taxon>
        <taxon>Hyphomicrobiales</taxon>
        <taxon>Aurantimonadaceae</taxon>
        <taxon>Jiella</taxon>
    </lineage>
</organism>
<evidence type="ECO:0000313" key="9">
    <source>
        <dbReference type="Proteomes" id="UP000469011"/>
    </source>
</evidence>
<dbReference type="PANTHER" id="PTHR30632">
    <property type="entry name" value="MOLYBDATE-BINDING PERIPLASMIC PROTEIN"/>
    <property type="match status" value="1"/>
</dbReference>
<dbReference type="AlphaFoldDB" id="A0A6N9T580"/>
<name>A0A6N9T580_9HYPH</name>
<dbReference type="InterPro" id="IPR044084">
    <property type="entry name" value="AvModA-like_subst-bd"/>
</dbReference>
<dbReference type="InterPro" id="IPR050682">
    <property type="entry name" value="ModA/WtpA"/>
</dbReference>
<dbReference type="PIRSF" id="PIRSF004846">
    <property type="entry name" value="ModA"/>
    <property type="match status" value="1"/>
</dbReference>
<dbReference type="Gene3D" id="3.40.190.10">
    <property type="entry name" value="Periplasmic binding protein-like II"/>
    <property type="match status" value="2"/>
</dbReference>
<proteinExistence type="inferred from homology"/>
<dbReference type="GO" id="GO:0030973">
    <property type="term" value="F:molybdate ion binding"/>
    <property type="evidence" value="ECO:0007669"/>
    <property type="project" value="InterPro"/>
</dbReference>
<dbReference type="GO" id="GO:1901359">
    <property type="term" value="F:tungstate binding"/>
    <property type="evidence" value="ECO:0007669"/>
    <property type="project" value="UniProtKB-ARBA"/>
</dbReference>
<dbReference type="RefSeq" id="WP_163463989.1">
    <property type="nucleotide sequence ID" value="NZ_JAAAMG010000012.1"/>
</dbReference>
<evidence type="ECO:0000256" key="1">
    <source>
        <dbReference type="ARBA" id="ARBA00009175"/>
    </source>
</evidence>
<dbReference type="SUPFAM" id="SSF53850">
    <property type="entry name" value="Periplasmic binding protein-like II"/>
    <property type="match status" value="1"/>
</dbReference>
<sequence length="251" mass="25531">MQRPLPLLALAAALGFLASAGHAAAATTVVAVAANFTEPAKAIAAAFAEKTGDTAELSFGSTGALYAQIGQGAPYEVLLAADDERPRRAVTEGLAVEGSVFTYAIGTLVLYSADPNLVTGPDALTAGGFDKIAIANPKTAPYGAAAVETMRNLGVYDDLASRIVQGNSIAQTFQFVATGNAELGFVALSQIATTKGGSRWVVPPEDHAPIRQDAVLLNTGASSAAAKAFLDFLKGPEAGKIIEKYGYAAGG</sequence>
<dbReference type="NCBIfam" id="TIGR01256">
    <property type="entry name" value="modA"/>
    <property type="match status" value="1"/>
</dbReference>
<evidence type="ECO:0000256" key="2">
    <source>
        <dbReference type="ARBA" id="ARBA00022505"/>
    </source>
</evidence>
<gene>
    <name evidence="8" type="primary">modA</name>
    <name evidence="8" type="ORF">GTK09_15005</name>
</gene>
<evidence type="ECO:0000313" key="8">
    <source>
        <dbReference type="EMBL" id="NDW05732.1"/>
    </source>
</evidence>
<dbReference type="CDD" id="cd13539">
    <property type="entry name" value="PBP2_AvModA"/>
    <property type="match status" value="1"/>
</dbReference>
<dbReference type="PANTHER" id="PTHR30632:SF14">
    <property type="entry name" value="TUNGSTATE_MOLYBDATE_CHROMATE-BINDING PROTEIN MODA"/>
    <property type="match status" value="1"/>
</dbReference>
<keyword evidence="4 7" id="KW-0732">Signal</keyword>
<keyword evidence="3 6" id="KW-0479">Metal-binding</keyword>
<dbReference type="EMBL" id="JAAAMG010000012">
    <property type="protein sequence ID" value="NDW05732.1"/>
    <property type="molecule type" value="Genomic_DNA"/>
</dbReference>
<accession>A0A6N9T580</accession>